<dbReference type="InterPro" id="IPR009664">
    <property type="entry name" value="Ppnp"/>
</dbReference>
<dbReference type="SUPFAM" id="SSF51182">
    <property type="entry name" value="RmlC-like cupins"/>
    <property type="match status" value="1"/>
</dbReference>
<evidence type="ECO:0000256" key="1">
    <source>
        <dbReference type="ARBA" id="ARBA00022676"/>
    </source>
</evidence>
<dbReference type="PANTHER" id="PTHR36540">
    <property type="entry name" value="PYRIMIDINE/PURINE NUCLEOSIDE PHOSPHORYLASE"/>
    <property type="match status" value="1"/>
</dbReference>
<comment type="catalytic activity">
    <reaction evidence="3">
        <text>guanosine + phosphate = alpha-D-ribose 1-phosphate + guanine</text>
        <dbReference type="Rhea" id="RHEA:13233"/>
        <dbReference type="ChEBI" id="CHEBI:16235"/>
        <dbReference type="ChEBI" id="CHEBI:16750"/>
        <dbReference type="ChEBI" id="CHEBI:43474"/>
        <dbReference type="ChEBI" id="CHEBI:57720"/>
        <dbReference type="EC" id="2.4.2.1"/>
    </reaction>
</comment>
<dbReference type="Gene3D" id="2.60.120.10">
    <property type="entry name" value="Jelly Rolls"/>
    <property type="match status" value="1"/>
</dbReference>
<comment type="catalytic activity">
    <reaction evidence="3">
        <text>a purine D-ribonucleoside + phosphate = a purine nucleobase + alpha-D-ribose 1-phosphate</text>
        <dbReference type="Rhea" id="RHEA:19805"/>
        <dbReference type="ChEBI" id="CHEBI:26386"/>
        <dbReference type="ChEBI" id="CHEBI:43474"/>
        <dbReference type="ChEBI" id="CHEBI:57720"/>
        <dbReference type="ChEBI" id="CHEBI:142355"/>
        <dbReference type="EC" id="2.4.2.1"/>
    </reaction>
</comment>
<evidence type="ECO:0000256" key="3">
    <source>
        <dbReference type="HAMAP-Rule" id="MF_01537"/>
    </source>
</evidence>
<dbReference type="EC" id="2.4.2.1" evidence="3"/>
<keyword evidence="1 3" id="KW-0328">Glycosyltransferase</keyword>
<comment type="similarity">
    <text evidence="3">Belongs to the nucleoside phosphorylase PpnP family.</text>
</comment>
<dbReference type="GO" id="GO:0009032">
    <property type="term" value="F:thymidine phosphorylase activity"/>
    <property type="evidence" value="ECO:0007669"/>
    <property type="project" value="RHEA"/>
</dbReference>
<name>A0A291BAW9_9GAMM</name>
<dbReference type="GO" id="GO:0004731">
    <property type="term" value="F:purine-nucleoside phosphorylase activity"/>
    <property type="evidence" value="ECO:0007669"/>
    <property type="project" value="UniProtKB-UniRule"/>
</dbReference>
<dbReference type="Proteomes" id="UP000218160">
    <property type="component" value="Plasmid pCC1"/>
</dbReference>
<protein>
    <recommendedName>
        <fullName evidence="3">Pyrimidine/purine nucleoside phosphorylase</fullName>
        <ecNumber evidence="3">2.4.2.1</ecNumber>
        <ecNumber evidence="3">2.4.2.2</ecNumber>
    </recommendedName>
    <alternativeName>
        <fullName evidence="3">Adenosine phosphorylase</fullName>
    </alternativeName>
    <alternativeName>
        <fullName evidence="3">Cytidine phosphorylase</fullName>
    </alternativeName>
    <alternativeName>
        <fullName evidence="3">Guanosine phosphorylase</fullName>
    </alternativeName>
    <alternativeName>
        <fullName evidence="3">Inosine phosphorylase</fullName>
    </alternativeName>
    <alternativeName>
        <fullName evidence="3">Thymidine phosphorylase</fullName>
    </alternativeName>
    <alternativeName>
        <fullName evidence="3">Uridine phosphorylase</fullName>
    </alternativeName>
    <alternativeName>
        <fullName evidence="3">Xanthosine phosphorylase</fullName>
    </alternativeName>
</protein>
<dbReference type="GO" id="GO:0004850">
    <property type="term" value="F:uridine phosphorylase activity"/>
    <property type="evidence" value="ECO:0007669"/>
    <property type="project" value="RHEA"/>
</dbReference>
<dbReference type="InterPro" id="IPR014710">
    <property type="entry name" value="RmlC-like_jellyroll"/>
</dbReference>
<dbReference type="HAMAP" id="MF_01537">
    <property type="entry name" value="Nucleos_phosphorylase_PpnP"/>
    <property type="match status" value="1"/>
</dbReference>
<dbReference type="KEGG" id="elux:BTN50_1706"/>
<reference evidence="5" key="1">
    <citation type="submission" date="2017-04" db="EMBL/GenBank/DDBJ databases">
        <title>Genome evolution of the luminous symbionts of deep sea anglerfish.</title>
        <authorList>
            <person name="Hendry T.A."/>
        </authorList>
    </citation>
    <scope>NUCLEOTIDE SEQUENCE [LARGE SCALE GENOMIC DNA]</scope>
    <source>
        <plasmid evidence="5">pcc1</plasmid>
    </source>
</reference>
<keyword evidence="2 3" id="KW-0808">Transferase</keyword>
<comment type="catalytic activity">
    <reaction evidence="3">
        <text>adenosine + phosphate = alpha-D-ribose 1-phosphate + adenine</text>
        <dbReference type="Rhea" id="RHEA:27642"/>
        <dbReference type="ChEBI" id="CHEBI:16335"/>
        <dbReference type="ChEBI" id="CHEBI:16708"/>
        <dbReference type="ChEBI" id="CHEBI:43474"/>
        <dbReference type="ChEBI" id="CHEBI:57720"/>
        <dbReference type="EC" id="2.4.2.1"/>
    </reaction>
</comment>
<dbReference type="EMBL" id="CP020661">
    <property type="protein sequence ID" value="ATF10142.1"/>
    <property type="molecule type" value="Genomic_DNA"/>
</dbReference>
<dbReference type="GO" id="GO:0005829">
    <property type="term" value="C:cytosol"/>
    <property type="evidence" value="ECO:0007669"/>
    <property type="project" value="TreeGrafter"/>
</dbReference>
<comment type="catalytic activity">
    <reaction evidence="3">
        <text>uridine + phosphate = alpha-D-ribose 1-phosphate + uracil</text>
        <dbReference type="Rhea" id="RHEA:24388"/>
        <dbReference type="ChEBI" id="CHEBI:16704"/>
        <dbReference type="ChEBI" id="CHEBI:17568"/>
        <dbReference type="ChEBI" id="CHEBI:43474"/>
        <dbReference type="ChEBI" id="CHEBI:57720"/>
        <dbReference type="EC" id="2.4.2.2"/>
    </reaction>
</comment>
<sequence length="92" mass="10395">MSKVNEYFDGNIKAINFENKGPLSIGVMEIGEYIFSTVAPERVTIIKGAITVKLPGRIEWKIYGTNDDFEVPGDSSFQMKVEQTTAYFCEYL</sequence>
<proteinExistence type="inferred from homology"/>
<evidence type="ECO:0000313" key="4">
    <source>
        <dbReference type="EMBL" id="ATF10142.1"/>
    </source>
</evidence>
<dbReference type="PANTHER" id="PTHR36540:SF1">
    <property type="entry name" value="PYRIMIDINE_PURINE NUCLEOSIDE PHOSPHORYLASE"/>
    <property type="match status" value="1"/>
</dbReference>
<geneLocation type="plasmid" evidence="5">
    <name>pcc1</name>
</geneLocation>
<dbReference type="RefSeq" id="WP_096619643.1">
    <property type="nucleotide sequence ID" value="NZ_CP020661.1"/>
</dbReference>
<comment type="function">
    <text evidence="3">Catalyzes the phosphorolysis of diverse nucleosides, yielding D-ribose 1-phosphate and the respective free bases. Can use uridine, adenosine, guanosine, cytidine, thymidine, inosine and xanthosine as substrates. Also catalyzes the reverse reactions.</text>
</comment>
<evidence type="ECO:0000256" key="2">
    <source>
        <dbReference type="ARBA" id="ARBA00022679"/>
    </source>
</evidence>
<comment type="catalytic activity">
    <reaction evidence="3">
        <text>cytidine + phosphate = cytosine + alpha-D-ribose 1-phosphate</text>
        <dbReference type="Rhea" id="RHEA:52540"/>
        <dbReference type="ChEBI" id="CHEBI:16040"/>
        <dbReference type="ChEBI" id="CHEBI:17562"/>
        <dbReference type="ChEBI" id="CHEBI:43474"/>
        <dbReference type="ChEBI" id="CHEBI:57720"/>
        <dbReference type="EC" id="2.4.2.2"/>
    </reaction>
</comment>
<keyword evidence="4" id="KW-0614">Plasmid</keyword>
<keyword evidence="5" id="KW-1185">Reference proteome</keyword>
<dbReference type="InterPro" id="IPR011051">
    <property type="entry name" value="RmlC_Cupin_sf"/>
</dbReference>
<organism evidence="4 5">
    <name type="scientific">Candidatus Enterovibrio altilux</name>
    <dbReference type="NCBI Taxonomy" id="1927128"/>
    <lineage>
        <taxon>Bacteria</taxon>
        <taxon>Pseudomonadati</taxon>
        <taxon>Pseudomonadota</taxon>
        <taxon>Gammaproteobacteria</taxon>
        <taxon>Vibrionales</taxon>
        <taxon>Vibrionaceae</taxon>
        <taxon>Enterovibrio</taxon>
    </lineage>
</organism>
<dbReference type="GO" id="GO:0047975">
    <property type="term" value="F:guanosine phosphorylase activity"/>
    <property type="evidence" value="ECO:0007669"/>
    <property type="project" value="RHEA"/>
</dbReference>
<dbReference type="AlphaFoldDB" id="A0A291BAW9"/>
<comment type="catalytic activity">
    <reaction evidence="3">
        <text>xanthosine + phosphate = alpha-D-ribose 1-phosphate + xanthine</text>
        <dbReference type="Rhea" id="RHEA:27638"/>
        <dbReference type="ChEBI" id="CHEBI:17712"/>
        <dbReference type="ChEBI" id="CHEBI:18107"/>
        <dbReference type="ChEBI" id="CHEBI:43474"/>
        <dbReference type="ChEBI" id="CHEBI:57720"/>
        <dbReference type="EC" id="2.4.2.1"/>
    </reaction>
</comment>
<accession>A0A291BAW9</accession>
<dbReference type="Pfam" id="PF06865">
    <property type="entry name" value="Ppnp"/>
    <property type="match status" value="1"/>
</dbReference>
<comment type="catalytic activity">
    <reaction evidence="3">
        <text>thymidine + phosphate = 2-deoxy-alpha-D-ribose 1-phosphate + thymine</text>
        <dbReference type="Rhea" id="RHEA:16037"/>
        <dbReference type="ChEBI" id="CHEBI:17748"/>
        <dbReference type="ChEBI" id="CHEBI:17821"/>
        <dbReference type="ChEBI" id="CHEBI:43474"/>
        <dbReference type="ChEBI" id="CHEBI:57259"/>
        <dbReference type="EC" id="2.4.2.2"/>
    </reaction>
</comment>
<gene>
    <name evidence="3" type="primary">ppnP</name>
    <name evidence="4" type="ORF">BTN50_1706</name>
</gene>
<evidence type="ECO:0000313" key="5">
    <source>
        <dbReference type="Proteomes" id="UP000218160"/>
    </source>
</evidence>
<dbReference type="OrthoDB" id="9793848at2"/>
<dbReference type="EC" id="2.4.2.2" evidence="3"/>
<comment type="catalytic activity">
    <reaction evidence="3">
        <text>inosine + phosphate = alpha-D-ribose 1-phosphate + hypoxanthine</text>
        <dbReference type="Rhea" id="RHEA:27646"/>
        <dbReference type="ChEBI" id="CHEBI:17368"/>
        <dbReference type="ChEBI" id="CHEBI:17596"/>
        <dbReference type="ChEBI" id="CHEBI:43474"/>
        <dbReference type="ChEBI" id="CHEBI:57720"/>
        <dbReference type="EC" id="2.4.2.1"/>
    </reaction>
</comment>